<evidence type="ECO:0000313" key="4">
    <source>
        <dbReference type="Proteomes" id="UP001498398"/>
    </source>
</evidence>
<dbReference type="Pfam" id="PF06985">
    <property type="entry name" value="HET"/>
    <property type="match status" value="1"/>
</dbReference>
<gene>
    <name evidence="3" type="ORF">VKT23_018637</name>
</gene>
<dbReference type="PANTHER" id="PTHR10622">
    <property type="entry name" value="HET DOMAIN-CONTAINING PROTEIN"/>
    <property type="match status" value="1"/>
</dbReference>
<evidence type="ECO:0000259" key="2">
    <source>
        <dbReference type="Pfam" id="PF26640"/>
    </source>
</evidence>
<reference evidence="3 4" key="1">
    <citation type="submission" date="2024-01" db="EMBL/GenBank/DDBJ databases">
        <title>A draft genome for the cacao thread blight pathogen Marasmiellus scandens.</title>
        <authorList>
            <person name="Baruah I.K."/>
            <person name="Leung J."/>
            <person name="Bukari Y."/>
            <person name="Amoako-Attah I."/>
            <person name="Meinhardt L.W."/>
            <person name="Bailey B.A."/>
            <person name="Cohen S.P."/>
        </authorList>
    </citation>
    <scope>NUCLEOTIDE SEQUENCE [LARGE SCALE GENOMIC DNA]</scope>
    <source>
        <strain evidence="3 4">GH-19</strain>
    </source>
</reference>
<proteinExistence type="predicted"/>
<dbReference type="PANTHER" id="PTHR10622:SF10">
    <property type="entry name" value="HET DOMAIN-CONTAINING PROTEIN"/>
    <property type="match status" value="1"/>
</dbReference>
<evidence type="ECO:0008006" key="5">
    <source>
        <dbReference type="Google" id="ProtNLM"/>
    </source>
</evidence>
<organism evidence="3 4">
    <name type="scientific">Marasmiellus scandens</name>
    <dbReference type="NCBI Taxonomy" id="2682957"/>
    <lineage>
        <taxon>Eukaryota</taxon>
        <taxon>Fungi</taxon>
        <taxon>Dikarya</taxon>
        <taxon>Basidiomycota</taxon>
        <taxon>Agaricomycotina</taxon>
        <taxon>Agaricomycetes</taxon>
        <taxon>Agaricomycetidae</taxon>
        <taxon>Agaricales</taxon>
        <taxon>Marasmiineae</taxon>
        <taxon>Omphalotaceae</taxon>
        <taxon>Marasmiellus</taxon>
    </lineage>
</organism>
<name>A0ABR1INQ6_9AGAR</name>
<evidence type="ECO:0000313" key="3">
    <source>
        <dbReference type="EMBL" id="KAK7437392.1"/>
    </source>
</evidence>
<comment type="caution">
    <text evidence="3">The sequence shown here is derived from an EMBL/GenBank/DDBJ whole genome shotgun (WGS) entry which is preliminary data.</text>
</comment>
<keyword evidence="4" id="KW-1185">Reference proteome</keyword>
<accession>A0ABR1INQ6</accession>
<dbReference type="InterPro" id="IPR010730">
    <property type="entry name" value="HET"/>
</dbReference>
<protein>
    <recommendedName>
        <fullName evidence="5">Heterokaryon incompatibility domain-containing protein</fullName>
    </recommendedName>
</protein>
<evidence type="ECO:0000259" key="1">
    <source>
        <dbReference type="Pfam" id="PF06985"/>
    </source>
</evidence>
<dbReference type="Proteomes" id="UP001498398">
    <property type="component" value="Unassembled WGS sequence"/>
</dbReference>
<dbReference type="InterPro" id="IPR058525">
    <property type="entry name" value="DUF8212"/>
</dbReference>
<dbReference type="Pfam" id="PF26640">
    <property type="entry name" value="DUF8212"/>
    <property type="match status" value="1"/>
</dbReference>
<feature type="domain" description="DUF8212" evidence="2">
    <location>
        <begin position="236"/>
        <end position="260"/>
    </location>
</feature>
<feature type="domain" description="Heterokaryon incompatibility" evidence="1">
    <location>
        <begin position="23"/>
        <end position="118"/>
    </location>
</feature>
<sequence length="700" mass="79610">MRLLNTATLELEDFVIEDTIPPYAILSHTWYSPGQEILFEDVRTKCWYEMYDKAEEKPKGYSKVKNACELAQKRKFDYIWIDTCCINKESSAELSEAINSMYRYYRDSKVCYAYLVDVPSDVEEDPRSDGSRFRRSNWFKRGWTLQELLAPSSVVFISEDWTQIGTRASLQDVVNAVTLIPIPALLGASKMDSFSLAQRMSWAANRATTRREDIAYSLMGIFNVNMPLLYGEGGARAFIRLQEEIIRYSTDESIFAWRASRNSSLTRGLFAHSPSEFIDSGQVVPTFYRYLYRMTNYGLHIRLRLIPVRHYDHLRSRVAPFTEPKRLSDTFLAKLHCVVGNTLGVFLRHEGGQRYVRVGPQQLILMQHDYGETSNSDIYDVYVKLDLDLSTIQGLNRHAGIRRCFTFSGISIGDVVERYPISGAASHVEERSPHVCVGSRDVGSQNFALMKVKLPCWNEELVMVFGYNSSAVYEDSKLWCEIVIDHAGESLENVYGSFCEGGQRAHIRTRAQDRVTKILSPELSVTMMIQTTGVKNEYVTEIDSKPRKASMMAIYPVSFPYGFSFNFTKALSELFELDLYPKQNWMHRSDGPFLTLKGGDGGLMVFQNKLAENQTIFAVAIGVQHSQRWIGIFSLEESEVAGFVSKPCSEWRLKAESIAHLSSSAYYSSLAGYSIRASIVGDLRLDSLVSVKQMVEIIIN</sequence>
<dbReference type="EMBL" id="JBANRG010000086">
    <property type="protein sequence ID" value="KAK7437392.1"/>
    <property type="molecule type" value="Genomic_DNA"/>
</dbReference>